<dbReference type="Proteomes" id="UP001141552">
    <property type="component" value="Unassembled WGS sequence"/>
</dbReference>
<evidence type="ECO:0000313" key="2">
    <source>
        <dbReference type="Proteomes" id="UP001141552"/>
    </source>
</evidence>
<name>A0A9Q0F9C6_9ROSI</name>
<dbReference type="AlphaFoldDB" id="A0A9Q0F9C6"/>
<dbReference type="GO" id="GO:0005737">
    <property type="term" value="C:cytoplasm"/>
    <property type="evidence" value="ECO:0007669"/>
    <property type="project" value="TreeGrafter"/>
</dbReference>
<accession>A0A9Q0F9C6</accession>
<dbReference type="InterPro" id="IPR013877">
    <property type="entry name" value="YAP-bd/ALF4/Glomulin"/>
</dbReference>
<gene>
    <name evidence="1" type="ORF">Tsubulata_015210</name>
</gene>
<keyword evidence="2" id="KW-1185">Reference proteome</keyword>
<evidence type="ECO:0000313" key="1">
    <source>
        <dbReference type="EMBL" id="KAJ4827246.1"/>
    </source>
</evidence>
<dbReference type="InterPro" id="IPR019516">
    <property type="entry name" value="Glomulin/ALF4"/>
</dbReference>
<dbReference type="PANTHER" id="PTHR15430">
    <property type="entry name" value="GLOMULIN"/>
    <property type="match status" value="1"/>
</dbReference>
<dbReference type="EMBL" id="JAKUCV010006457">
    <property type="protein sequence ID" value="KAJ4827246.1"/>
    <property type="molecule type" value="Genomic_DNA"/>
</dbReference>
<protein>
    <recommendedName>
        <fullName evidence="3">Aberrant root formation protein 4</fullName>
    </recommendedName>
</protein>
<evidence type="ECO:0008006" key="3">
    <source>
        <dbReference type="Google" id="ProtNLM"/>
    </source>
</evidence>
<dbReference type="OrthoDB" id="619536at2759"/>
<reference evidence="1" key="1">
    <citation type="submission" date="2022-02" db="EMBL/GenBank/DDBJ databases">
        <authorList>
            <person name="Henning P.M."/>
            <person name="McCubbin A.G."/>
            <person name="Shore J.S."/>
        </authorList>
    </citation>
    <scope>NUCLEOTIDE SEQUENCE</scope>
    <source>
        <strain evidence="1">F60SS</strain>
        <tissue evidence="1">Leaves</tissue>
    </source>
</reference>
<organism evidence="1 2">
    <name type="scientific">Turnera subulata</name>
    <dbReference type="NCBI Taxonomy" id="218843"/>
    <lineage>
        <taxon>Eukaryota</taxon>
        <taxon>Viridiplantae</taxon>
        <taxon>Streptophyta</taxon>
        <taxon>Embryophyta</taxon>
        <taxon>Tracheophyta</taxon>
        <taxon>Spermatophyta</taxon>
        <taxon>Magnoliopsida</taxon>
        <taxon>eudicotyledons</taxon>
        <taxon>Gunneridae</taxon>
        <taxon>Pentapetalae</taxon>
        <taxon>rosids</taxon>
        <taxon>fabids</taxon>
        <taxon>Malpighiales</taxon>
        <taxon>Passifloraceae</taxon>
        <taxon>Turnera</taxon>
    </lineage>
</organism>
<dbReference type="Pfam" id="PF08568">
    <property type="entry name" value="Kinetochor_Ybp2"/>
    <property type="match status" value="1"/>
</dbReference>
<dbReference type="PANTHER" id="PTHR15430:SF1">
    <property type="entry name" value="GLOMULIN"/>
    <property type="match status" value="1"/>
</dbReference>
<dbReference type="GO" id="GO:0055105">
    <property type="term" value="F:ubiquitin-protein transferase inhibitor activity"/>
    <property type="evidence" value="ECO:0007669"/>
    <property type="project" value="TreeGrafter"/>
</dbReference>
<comment type="caution">
    <text evidence="1">The sequence shown here is derived from an EMBL/GenBank/DDBJ whole genome shotgun (WGS) entry which is preliminary data.</text>
</comment>
<proteinExistence type="predicted"/>
<reference evidence="1" key="2">
    <citation type="journal article" date="2023" name="Plants (Basel)">
        <title>Annotation of the Turnera subulata (Passifloraceae) Draft Genome Reveals the S-Locus Evolved after the Divergence of Turneroideae from Passifloroideae in a Stepwise Manner.</title>
        <authorList>
            <person name="Henning P.M."/>
            <person name="Roalson E.H."/>
            <person name="Mir W."/>
            <person name="McCubbin A.G."/>
            <person name="Shore J.S."/>
        </authorList>
    </citation>
    <scope>NUCLEOTIDE SEQUENCE</scope>
    <source>
        <strain evidence="1">F60SS</strain>
    </source>
</reference>
<sequence length="366" mass="40291">MYSPKLQALLSLNFGFMIPSCVSLMSRLSHLLPSCGLSYLSLLTGSDVDAITNIVIEEKDDFISCLSYIKLGASLSVIWGLVSDDVAQAAGQNISAVKDELQTDQTARWQAVVMFKHLLMPVGMPWKLKRHSMDFLLSITSKTNARNEEADCSLYMPRLFVALQALTKFIICEPEASLRKDAFQALKMVLADIPVPQRFDILHALIIDSDSPSMIALLLDLARGELHKSCQRMSTGTEEVLPTENQSHWTSGVLELVELVLRPPGGVPPSFPEQGDAVLAALNLYRFILISESAGKIHTGALSKATLLKAYNEWLLPLRTLVMGIMAVNKDGCDPDTVDAICALNPVELVLYRCIELVEEKMKDAV</sequence>